<reference evidence="1 2" key="1">
    <citation type="submission" date="2019-08" db="EMBL/GenBank/DDBJ databases">
        <title>The genome of the soybean aphid Biotype 1, its phylome, world population structure and adaptation to the North American continent.</title>
        <authorList>
            <person name="Giordano R."/>
            <person name="Donthu R.K."/>
            <person name="Hernandez A.G."/>
            <person name="Wright C.L."/>
            <person name="Zimin A.V."/>
        </authorList>
    </citation>
    <scope>NUCLEOTIDE SEQUENCE [LARGE SCALE GENOMIC DNA]</scope>
    <source>
        <tissue evidence="1">Whole aphids</tissue>
    </source>
</reference>
<dbReference type="AlphaFoldDB" id="A0A6G0U5L1"/>
<keyword evidence="2" id="KW-1185">Reference proteome</keyword>
<accession>A0A6G0U5L1</accession>
<dbReference type="EMBL" id="VYZN01000004">
    <property type="protein sequence ID" value="KAE9543909.1"/>
    <property type="molecule type" value="Genomic_DNA"/>
</dbReference>
<dbReference type="Proteomes" id="UP000475862">
    <property type="component" value="Unassembled WGS sequence"/>
</dbReference>
<organism evidence="1 2">
    <name type="scientific">Aphis glycines</name>
    <name type="common">Soybean aphid</name>
    <dbReference type="NCBI Taxonomy" id="307491"/>
    <lineage>
        <taxon>Eukaryota</taxon>
        <taxon>Metazoa</taxon>
        <taxon>Ecdysozoa</taxon>
        <taxon>Arthropoda</taxon>
        <taxon>Hexapoda</taxon>
        <taxon>Insecta</taxon>
        <taxon>Pterygota</taxon>
        <taxon>Neoptera</taxon>
        <taxon>Paraneoptera</taxon>
        <taxon>Hemiptera</taxon>
        <taxon>Sternorrhyncha</taxon>
        <taxon>Aphidomorpha</taxon>
        <taxon>Aphidoidea</taxon>
        <taxon>Aphididae</taxon>
        <taxon>Aphidini</taxon>
        <taxon>Aphis</taxon>
        <taxon>Aphis</taxon>
    </lineage>
</organism>
<proteinExistence type="predicted"/>
<comment type="caution">
    <text evidence="1">The sequence shown here is derived from an EMBL/GenBank/DDBJ whole genome shotgun (WGS) entry which is preliminary data.</text>
</comment>
<gene>
    <name evidence="1" type="ORF">AGLY_001887</name>
</gene>
<evidence type="ECO:0000313" key="2">
    <source>
        <dbReference type="Proteomes" id="UP000475862"/>
    </source>
</evidence>
<evidence type="ECO:0000313" key="1">
    <source>
        <dbReference type="EMBL" id="KAE9543909.1"/>
    </source>
</evidence>
<name>A0A6G0U5L1_APHGL</name>
<sequence>MYTNMSMINDYIKHVYRNYLKNNLFWDIRFRMNGVIKKCLLLLSVCIIQFEKNIIQTQYHSTIILYSSKYPIKEKKSMNWCGLVFSELPNEFHETDSCIICRNVYTICTLYVPITHSFNQNMFYFMYQYNSTTRIFFMDHLEGLITVIVGRRVLKLGKHWLITAVKLDLVNLAFVFDMMVNPNVKLSIHRASRRAIQSDAIQIIFPHLKPYLMSALVDNIKSIRSIEISSAFTQLSQKTDQNLRTVLVGIPLPYVSPNQITQQQSGEAPVGTIYYILAGPPPLLRCAGVWTVW</sequence>
<protein>
    <submittedName>
        <fullName evidence="1">Uncharacterized protein</fullName>
    </submittedName>
</protein>